<feature type="transmembrane region" description="Helical" evidence="1">
    <location>
        <begin position="119"/>
        <end position="141"/>
    </location>
</feature>
<feature type="transmembrane region" description="Helical" evidence="1">
    <location>
        <begin position="67"/>
        <end position="84"/>
    </location>
</feature>
<keyword evidence="3" id="KW-1185">Reference proteome</keyword>
<sequence length="145" mass="14743">MTSTQQTSTTAPAPATASTTRAGITVPVAGAFLLVDAAMTGVNGLAYVLAGGWLADWFGAPEPLVRSLGAFLLVVAACVALLATRRPIPRRGVAALATLNVVWVVASLDYALLGGLTTLGVAWTVLQAVVVGVFAAGQVWLARRG</sequence>
<comment type="caution">
    <text evidence="2">The sequence shown here is derived from an EMBL/GenBank/DDBJ whole genome shotgun (WGS) entry which is preliminary data.</text>
</comment>
<feature type="transmembrane region" description="Helical" evidence="1">
    <location>
        <begin position="31"/>
        <end position="55"/>
    </location>
</feature>
<evidence type="ECO:0000256" key="1">
    <source>
        <dbReference type="SAM" id="Phobius"/>
    </source>
</evidence>
<keyword evidence="1" id="KW-0472">Membrane</keyword>
<evidence type="ECO:0000313" key="3">
    <source>
        <dbReference type="Proteomes" id="UP000293291"/>
    </source>
</evidence>
<proteinExistence type="predicted"/>
<dbReference type="AlphaFoldDB" id="A0A4Q2SGM3"/>
<dbReference type="EMBL" id="SDWU01000007">
    <property type="protein sequence ID" value="RYC03060.1"/>
    <property type="molecule type" value="Genomic_DNA"/>
</dbReference>
<gene>
    <name evidence="2" type="ORF">EUA07_07935</name>
</gene>
<dbReference type="RefSeq" id="WP_129454535.1">
    <property type="nucleotide sequence ID" value="NZ_JACXYX010000010.1"/>
</dbReference>
<evidence type="ECO:0000313" key="2">
    <source>
        <dbReference type="EMBL" id="RYC03060.1"/>
    </source>
</evidence>
<keyword evidence="1" id="KW-1133">Transmembrane helix</keyword>
<dbReference type="Proteomes" id="UP000293291">
    <property type="component" value="Unassembled WGS sequence"/>
</dbReference>
<organism evidence="2 3">
    <name type="scientific">Nocardioides ganghwensis</name>
    <dbReference type="NCBI Taxonomy" id="252230"/>
    <lineage>
        <taxon>Bacteria</taxon>
        <taxon>Bacillati</taxon>
        <taxon>Actinomycetota</taxon>
        <taxon>Actinomycetes</taxon>
        <taxon>Propionibacteriales</taxon>
        <taxon>Nocardioidaceae</taxon>
        <taxon>Nocardioides</taxon>
    </lineage>
</organism>
<accession>A0A4Q2SGM3</accession>
<keyword evidence="1" id="KW-0812">Transmembrane</keyword>
<feature type="transmembrane region" description="Helical" evidence="1">
    <location>
        <begin position="93"/>
        <end position="113"/>
    </location>
</feature>
<protein>
    <recommendedName>
        <fullName evidence="4">Integral membrane protein</fullName>
    </recommendedName>
</protein>
<evidence type="ECO:0008006" key="4">
    <source>
        <dbReference type="Google" id="ProtNLM"/>
    </source>
</evidence>
<dbReference type="OrthoDB" id="4566092at2"/>
<name>A0A4Q2SGM3_9ACTN</name>
<reference evidence="2 3" key="1">
    <citation type="submission" date="2019-01" db="EMBL/GenBank/DDBJ databases">
        <title>Novel species of Nocardioides.</title>
        <authorList>
            <person name="Liu Q."/>
            <person name="Xin Y.-H."/>
        </authorList>
    </citation>
    <scope>NUCLEOTIDE SEQUENCE [LARGE SCALE GENOMIC DNA]</scope>
    <source>
        <strain evidence="2 3">CGMCC 4.6875</strain>
    </source>
</reference>